<gene>
    <name evidence="3" type="ORF">Fcan01_04207</name>
</gene>
<dbReference type="Proteomes" id="UP000198287">
    <property type="component" value="Unassembled WGS sequence"/>
</dbReference>
<feature type="signal peptide" evidence="2">
    <location>
        <begin position="1"/>
        <end position="23"/>
    </location>
</feature>
<dbReference type="EMBL" id="LNIX01000002">
    <property type="protein sequence ID" value="OXA59764.1"/>
    <property type="molecule type" value="Genomic_DNA"/>
</dbReference>
<feature type="compositionally biased region" description="Low complexity" evidence="1">
    <location>
        <begin position="119"/>
        <end position="131"/>
    </location>
</feature>
<accession>A0A226ERS9</accession>
<feature type="compositionally biased region" description="Basic and acidic residues" evidence="1">
    <location>
        <begin position="192"/>
        <end position="215"/>
    </location>
</feature>
<feature type="compositionally biased region" description="Basic residues" evidence="1">
    <location>
        <begin position="83"/>
        <end position="95"/>
    </location>
</feature>
<evidence type="ECO:0000256" key="2">
    <source>
        <dbReference type="SAM" id="SignalP"/>
    </source>
</evidence>
<comment type="caution">
    <text evidence="3">The sequence shown here is derived from an EMBL/GenBank/DDBJ whole genome shotgun (WGS) entry which is preliminary data.</text>
</comment>
<feature type="compositionally biased region" description="Gly residues" evidence="1">
    <location>
        <begin position="132"/>
        <end position="143"/>
    </location>
</feature>
<protein>
    <submittedName>
        <fullName evidence="3">Uncharacterized protein</fullName>
    </submittedName>
</protein>
<feature type="chain" id="PRO_5013257235" evidence="2">
    <location>
        <begin position="24"/>
        <end position="303"/>
    </location>
</feature>
<evidence type="ECO:0000313" key="3">
    <source>
        <dbReference type="EMBL" id="OXA59764.1"/>
    </source>
</evidence>
<organism evidence="3 4">
    <name type="scientific">Folsomia candida</name>
    <name type="common">Springtail</name>
    <dbReference type="NCBI Taxonomy" id="158441"/>
    <lineage>
        <taxon>Eukaryota</taxon>
        <taxon>Metazoa</taxon>
        <taxon>Ecdysozoa</taxon>
        <taxon>Arthropoda</taxon>
        <taxon>Hexapoda</taxon>
        <taxon>Collembola</taxon>
        <taxon>Entomobryomorpha</taxon>
        <taxon>Isotomoidea</taxon>
        <taxon>Isotomidae</taxon>
        <taxon>Proisotominae</taxon>
        <taxon>Folsomia</taxon>
    </lineage>
</organism>
<reference evidence="3 4" key="1">
    <citation type="submission" date="2015-12" db="EMBL/GenBank/DDBJ databases">
        <title>The genome of Folsomia candida.</title>
        <authorList>
            <person name="Faddeeva A."/>
            <person name="Derks M.F."/>
            <person name="Anvar Y."/>
            <person name="Smit S."/>
            <person name="Van Straalen N."/>
            <person name="Roelofs D."/>
        </authorList>
    </citation>
    <scope>NUCLEOTIDE SEQUENCE [LARGE SCALE GENOMIC DNA]</scope>
    <source>
        <strain evidence="3 4">VU population</strain>
        <tissue evidence="3">Whole body</tissue>
    </source>
</reference>
<proteinExistence type="predicted"/>
<evidence type="ECO:0000313" key="4">
    <source>
        <dbReference type="Proteomes" id="UP000198287"/>
    </source>
</evidence>
<sequence length="303" mass="33627">MDVSKLLAFATLIAIYNTTGTSGGKGWGKHHHKYPVKPLFGVGVGYKKVVSYKPVLVFQKHKHIKLKKPIGWGWAWGWRPQHHHGGHHGGGHQRGHSGGGWGGGHKHQVDHHHYHHNDNGWGWDNGNEGSSVGSGGWGWGDRGGGGDDEHEDYGGWESNLKANWSSPTAPNNNNGKMEDQMPGYSENGSRPQGKEADFHHGENNKGHTSSEEQDKNANNGEEILYQNPPPPPPQPQQNQNQWGGYRNYANFNMGHPISPPVFIVPNKKNRKLKRGVSVPIVPFLPFPGGNLQQFQHNSRVRQF</sequence>
<feature type="compositionally biased region" description="Basic residues" evidence="1">
    <location>
        <begin position="104"/>
        <end position="115"/>
    </location>
</feature>
<evidence type="ECO:0000256" key="1">
    <source>
        <dbReference type="SAM" id="MobiDB-lite"/>
    </source>
</evidence>
<feature type="region of interest" description="Disordered" evidence="1">
    <location>
        <begin position="83"/>
        <end position="247"/>
    </location>
</feature>
<dbReference type="AlphaFoldDB" id="A0A226ERS9"/>
<keyword evidence="2" id="KW-0732">Signal</keyword>
<name>A0A226ERS9_FOLCA</name>
<keyword evidence="4" id="KW-1185">Reference proteome</keyword>
<feature type="compositionally biased region" description="Polar residues" evidence="1">
    <location>
        <begin position="160"/>
        <end position="175"/>
    </location>
</feature>